<evidence type="ECO:0000256" key="1">
    <source>
        <dbReference type="SAM" id="MobiDB-lite"/>
    </source>
</evidence>
<dbReference type="STRING" id="89524.SAMN05444370_10289"/>
<dbReference type="RefSeq" id="WP_093248364.1">
    <property type="nucleotide sequence ID" value="NZ_FNQM01000002.1"/>
</dbReference>
<accession>A0A1H3WR88</accession>
<dbReference type="InterPro" id="IPR050273">
    <property type="entry name" value="GppA/Ppx_hydrolase"/>
</dbReference>
<dbReference type="PANTHER" id="PTHR30005">
    <property type="entry name" value="EXOPOLYPHOSPHATASE"/>
    <property type="match status" value="1"/>
</dbReference>
<sequence>MDASTEQAERNEQTRRSGGPGVRAAPLAAVDLGTNNCRLLIARPTPAGFQVVDSFSRAVKLGEGVEESGVLGEVAMRRALDALAVCAEKIRRHGVRRMRAVATEACRRAANRSGFIDRARSRTGLRIDIISAEEEARLAVAGCAPLHVPEADQLMVVDIGGGSTELIWIDLSGTPPHLRGRLLMALAPARRGALEADARARAAAAHIVDWVSAPVGVATLHDRFSRIENPKARFDAMCAAFEDEIRAFAPYGKRRDALGAYQLIGASGTVTTLAGAHLGLRRYDRARVDGMWLPSDGAMAVISQIVALDDDERTRHPFIGPDRSLLLVAGGAILATVLNLWPTERIRVADRGLREGLLYGLIGEGLGSASRV</sequence>
<dbReference type="Pfam" id="PF02541">
    <property type="entry name" value="Ppx-GppA"/>
    <property type="match status" value="1"/>
</dbReference>
<evidence type="ECO:0000313" key="3">
    <source>
        <dbReference type="EMBL" id="SDZ89687.1"/>
    </source>
</evidence>
<dbReference type="AlphaFoldDB" id="A0A1H3WR88"/>
<dbReference type="SUPFAM" id="SSF53067">
    <property type="entry name" value="Actin-like ATPase domain"/>
    <property type="match status" value="2"/>
</dbReference>
<dbReference type="EMBL" id="FNQM01000002">
    <property type="protein sequence ID" value="SDZ89687.1"/>
    <property type="molecule type" value="Genomic_DNA"/>
</dbReference>
<protein>
    <submittedName>
        <fullName evidence="3">Exopolyphosphatase / guanosine-5'-triphosphate,3'-diphosphate pyrophosphatase</fullName>
    </submittedName>
</protein>
<dbReference type="PANTHER" id="PTHR30005:SF0">
    <property type="entry name" value="RETROGRADE REGULATION PROTEIN 2"/>
    <property type="match status" value="1"/>
</dbReference>
<dbReference type="GO" id="GO:0016462">
    <property type="term" value="F:pyrophosphatase activity"/>
    <property type="evidence" value="ECO:0007669"/>
    <property type="project" value="TreeGrafter"/>
</dbReference>
<gene>
    <name evidence="3" type="ORF">SAMN05444370_10289</name>
</gene>
<dbReference type="OrthoDB" id="9793035at2"/>
<dbReference type="CDD" id="cd24054">
    <property type="entry name" value="ASKHA_NBD_AaPPX-GppA_MtPPX2-like"/>
    <property type="match status" value="1"/>
</dbReference>
<dbReference type="InterPro" id="IPR043129">
    <property type="entry name" value="ATPase_NBD"/>
</dbReference>
<evidence type="ECO:0000259" key="2">
    <source>
        <dbReference type="Pfam" id="PF02541"/>
    </source>
</evidence>
<evidence type="ECO:0000313" key="4">
    <source>
        <dbReference type="Proteomes" id="UP000198703"/>
    </source>
</evidence>
<keyword evidence="4" id="KW-1185">Reference proteome</keyword>
<dbReference type="Proteomes" id="UP000198703">
    <property type="component" value="Unassembled WGS sequence"/>
</dbReference>
<dbReference type="Gene3D" id="3.30.420.150">
    <property type="entry name" value="Exopolyphosphatase. Domain 2"/>
    <property type="match status" value="1"/>
</dbReference>
<dbReference type="Gene3D" id="3.30.420.40">
    <property type="match status" value="1"/>
</dbReference>
<name>A0A1H3WR88_9RHOB</name>
<reference evidence="3 4" key="1">
    <citation type="submission" date="2016-10" db="EMBL/GenBank/DDBJ databases">
        <authorList>
            <person name="de Groot N.N."/>
        </authorList>
    </citation>
    <scope>NUCLEOTIDE SEQUENCE [LARGE SCALE GENOMIC DNA]</scope>
    <source>
        <strain evidence="3 4">DSM 15345</strain>
    </source>
</reference>
<dbReference type="InterPro" id="IPR003695">
    <property type="entry name" value="Ppx_GppA_N"/>
</dbReference>
<feature type="domain" description="Ppx/GppA phosphatase N-terminal" evidence="2">
    <location>
        <begin position="41"/>
        <end position="362"/>
    </location>
</feature>
<proteinExistence type="predicted"/>
<feature type="region of interest" description="Disordered" evidence="1">
    <location>
        <begin position="1"/>
        <end position="23"/>
    </location>
</feature>
<organism evidence="3 4">
    <name type="scientific">Rubrimonas cliftonensis</name>
    <dbReference type="NCBI Taxonomy" id="89524"/>
    <lineage>
        <taxon>Bacteria</taxon>
        <taxon>Pseudomonadati</taxon>
        <taxon>Pseudomonadota</taxon>
        <taxon>Alphaproteobacteria</taxon>
        <taxon>Rhodobacterales</taxon>
        <taxon>Paracoccaceae</taxon>
        <taxon>Rubrimonas</taxon>
    </lineage>
</organism>